<evidence type="ECO:0000256" key="8">
    <source>
        <dbReference type="ARBA" id="ARBA00023170"/>
    </source>
</evidence>
<dbReference type="AlphaFoldDB" id="B1ZVA3"/>
<evidence type="ECO:0000256" key="6">
    <source>
        <dbReference type="ARBA" id="ARBA00023077"/>
    </source>
</evidence>
<keyword evidence="8 11" id="KW-0675">Receptor</keyword>
<keyword evidence="12" id="KW-1185">Reference proteome</keyword>
<keyword evidence="6" id="KW-0798">TonB box</keyword>
<comment type="subcellular location">
    <subcellularLocation>
        <location evidence="1">Cell outer membrane</location>
        <topology evidence="1">Multi-pass membrane protein</topology>
    </subcellularLocation>
</comment>
<dbReference type="GO" id="GO:0009279">
    <property type="term" value="C:cell outer membrane"/>
    <property type="evidence" value="ECO:0007669"/>
    <property type="project" value="UniProtKB-SubCell"/>
</dbReference>
<name>B1ZVA3_OPITP</name>
<sequence>MRPSSTFSITTRPAPVLVGFGWLALATCLLADAPDRSLPLLTVYSQRVANQAPVATFAMPVSALRFEPRVDVQARNFAEGQADIAIRGGIFENTGFTLGAVTLFDPQTGHYFAEIPVAPAMLGAPQIVTGADLGLSATNATVGSVLHGWRPIRTAGAVAVGAGQDGLTQGEFYQGYVSDVKLGGRQLAADVAWAHSDSDGSVPYGDHVLNRVNARLQLAGAGAQTDLFAGYQAKFFGWPNLYTPFNSNETDDLETILIALNHRRDFGGGDFFEAGAAYRRNKDEYVYNRLIGPVQPYFRHTTWVQSAALSGRQSLDAFALNYRAEAWHDELKSTSLIFGRFNTRQLYKLALVPEWSRALGGGAKLVARAGASYDDTNRGSGELSPILELARESSGPWQKLYLSYAKTSQVPTYTALNSSAAAGLFRGNPDLGRETSHNLEAGAQLAAAGWRGQAAVFYRRDDDLVDWTFRRGVTARTASAVDIATTGFEVVAQRSWQRFDVVLGYTWLTKDADYGGALVDASFYALNYARQRLTAAVTARLTREIELRLDNEVRVQAANLLRTRGGDHPLISSLGVTYRPAALRRLSLSVQVDNLWDSTFQEVPAVPAARRQTSFSAGYTW</sequence>
<keyword evidence="4" id="KW-0812">Transmembrane</keyword>
<evidence type="ECO:0000256" key="5">
    <source>
        <dbReference type="ARBA" id="ARBA00022729"/>
    </source>
</evidence>
<dbReference type="InterPro" id="IPR039426">
    <property type="entry name" value="TonB-dep_rcpt-like"/>
</dbReference>
<evidence type="ECO:0000256" key="4">
    <source>
        <dbReference type="ARBA" id="ARBA00022692"/>
    </source>
</evidence>
<dbReference type="InterPro" id="IPR000531">
    <property type="entry name" value="Beta-barrel_TonB"/>
</dbReference>
<dbReference type="PANTHER" id="PTHR30069:SF29">
    <property type="entry name" value="HEMOGLOBIN AND HEMOGLOBIN-HAPTOGLOBIN-BINDING PROTEIN 1-RELATED"/>
    <property type="match status" value="1"/>
</dbReference>
<keyword evidence="9" id="KW-0998">Cell outer membrane</keyword>
<feature type="domain" description="TonB-dependent receptor-like beta-barrel" evidence="10">
    <location>
        <begin position="224"/>
        <end position="595"/>
    </location>
</feature>
<dbReference type="InterPro" id="IPR036942">
    <property type="entry name" value="Beta-barrel_TonB_sf"/>
</dbReference>
<proteinExistence type="predicted"/>
<evidence type="ECO:0000256" key="3">
    <source>
        <dbReference type="ARBA" id="ARBA00022452"/>
    </source>
</evidence>
<accession>B1ZVA3</accession>
<dbReference type="SUPFAM" id="SSF56935">
    <property type="entry name" value="Porins"/>
    <property type="match status" value="1"/>
</dbReference>
<evidence type="ECO:0000313" key="12">
    <source>
        <dbReference type="Proteomes" id="UP000007013"/>
    </source>
</evidence>
<dbReference type="Proteomes" id="UP000007013">
    <property type="component" value="Chromosome"/>
</dbReference>
<gene>
    <name evidence="11" type="ordered locus">Oter_3493</name>
</gene>
<dbReference type="OrthoDB" id="9758472at2"/>
<evidence type="ECO:0000256" key="2">
    <source>
        <dbReference type="ARBA" id="ARBA00022448"/>
    </source>
</evidence>
<keyword evidence="3" id="KW-1134">Transmembrane beta strand</keyword>
<dbReference type="GO" id="GO:0015344">
    <property type="term" value="F:siderophore uptake transmembrane transporter activity"/>
    <property type="evidence" value="ECO:0007669"/>
    <property type="project" value="TreeGrafter"/>
</dbReference>
<keyword evidence="7" id="KW-0472">Membrane</keyword>
<dbReference type="RefSeq" id="WP_012376299.1">
    <property type="nucleotide sequence ID" value="NC_010571.1"/>
</dbReference>
<dbReference type="Gene3D" id="2.40.170.20">
    <property type="entry name" value="TonB-dependent receptor, beta-barrel domain"/>
    <property type="match status" value="1"/>
</dbReference>
<dbReference type="HOGENOM" id="CLU_414948_0_0_0"/>
<keyword evidence="2" id="KW-0813">Transport</keyword>
<dbReference type="GO" id="GO:0044718">
    <property type="term" value="P:siderophore transmembrane transport"/>
    <property type="evidence" value="ECO:0007669"/>
    <property type="project" value="TreeGrafter"/>
</dbReference>
<evidence type="ECO:0000256" key="9">
    <source>
        <dbReference type="ARBA" id="ARBA00023237"/>
    </source>
</evidence>
<dbReference type="Pfam" id="PF00593">
    <property type="entry name" value="TonB_dep_Rec_b-barrel"/>
    <property type="match status" value="1"/>
</dbReference>
<evidence type="ECO:0000256" key="7">
    <source>
        <dbReference type="ARBA" id="ARBA00023136"/>
    </source>
</evidence>
<reference evidence="11 12" key="1">
    <citation type="journal article" date="2011" name="J. Bacteriol.">
        <title>Genome sequence of the verrucomicrobium Opitutus terrae PB90-1, an abundant inhabitant of rice paddy soil ecosystems.</title>
        <authorList>
            <person name="van Passel M.W."/>
            <person name="Kant R."/>
            <person name="Palva A."/>
            <person name="Copeland A."/>
            <person name="Lucas S."/>
            <person name="Lapidus A."/>
            <person name="Glavina del Rio T."/>
            <person name="Pitluck S."/>
            <person name="Goltsman E."/>
            <person name="Clum A."/>
            <person name="Sun H."/>
            <person name="Schmutz J."/>
            <person name="Larimer F.W."/>
            <person name="Land M.L."/>
            <person name="Hauser L."/>
            <person name="Kyrpides N."/>
            <person name="Mikhailova N."/>
            <person name="Richardson P.P."/>
            <person name="Janssen P.H."/>
            <person name="de Vos W.M."/>
            <person name="Smidt H."/>
        </authorList>
    </citation>
    <scope>NUCLEOTIDE SEQUENCE [LARGE SCALE GENOMIC DNA]</scope>
    <source>
        <strain evidence="12">DSM 11246 / JCM 15787 / PB90-1</strain>
    </source>
</reference>
<protein>
    <submittedName>
        <fullName evidence="11">TonB-dependent receptor</fullName>
    </submittedName>
</protein>
<keyword evidence="5" id="KW-0732">Signal</keyword>
<evidence type="ECO:0000313" key="11">
    <source>
        <dbReference type="EMBL" id="ACB76770.1"/>
    </source>
</evidence>
<dbReference type="STRING" id="452637.Oter_3493"/>
<dbReference type="KEGG" id="ote:Oter_3493"/>
<evidence type="ECO:0000256" key="1">
    <source>
        <dbReference type="ARBA" id="ARBA00004571"/>
    </source>
</evidence>
<dbReference type="EMBL" id="CP001032">
    <property type="protein sequence ID" value="ACB76770.1"/>
    <property type="molecule type" value="Genomic_DNA"/>
</dbReference>
<evidence type="ECO:0000259" key="10">
    <source>
        <dbReference type="Pfam" id="PF00593"/>
    </source>
</evidence>
<dbReference type="PANTHER" id="PTHR30069">
    <property type="entry name" value="TONB-DEPENDENT OUTER MEMBRANE RECEPTOR"/>
    <property type="match status" value="1"/>
</dbReference>
<dbReference type="eggNOG" id="COG4206">
    <property type="taxonomic scope" value="Bacteria"/>
</dbReference>
<organism evidence="11 12">
    <name type="scientific">Opitutus terrae (strain DSM 11246 / JCM 15787 / PB90-1)</name>
    <dbReference type="NCBI Taxonomy" id="452637"/>
    <lineage>
        <taxon>Bacteria</taxon>
        <taxon>Pseudomonadati</taxon>
        <taxon>Verrucomicrobiota</taxon>
        <taxon>Opitutia</taxon>
        <taxon>Opitutales</taxon>
        <taxon>Opitutaceae</taxon>
        <taxon>Opitutus</taxon>
    </lineage>
</organism>